<reference evidence="3" key="1">
    <citation type="submission" date="2012-11" db="EMBL/GenBank/DDBJ databases">
        <authorList>
            <person name="Lucero-Rivera Y.E."/>
            <person name="Tovar-Ramirez D."/>
        </authorList>
    </citation>
    <scope>NUCLEOTIDE SEQUENCE [LARGE SCALE GENOMIC DNA]</scope>
    <source>
        <strain evidence="3">Araruama</strain>
    </source>
</reference>
<accession>A0A1V1NXN3</accession>
<dbReference type="AlphaFoldDB" id="A0A1V1NXN3"/>
<dbReference type="Pfam" id="PF13517">
    <property type="entry name" value="FG-GAP_3"/>
    <property type="match status" value="2"/>
</dbReference>
<sequence length="323" mass="35990">MEPKPLGSDRLYTYAFAIADINRDGALDIVEACFGCANRLWFNNRSLDPFKDVVPVIFDPSKSSLTTSLVIADINEDHLPDLIVGDRHKTNSLYLNNGTNNPFDSALPITDHNNATTSLKLCDVDQDEDLDLIEGNFNEPNGLYLNHGAPDYFSEYIPVNTNLDDTQSIALSDMNNDGLIDLIVGNFEEQDRLFLNTQDRIPFSEEAATFIGNDFTQTLAVHIHDLNGDGYLDIITAGSGPNLMYLNNGTASPFENVTAVEITSDYKTRGIALADLDGDFDVDMIEVNYEQQNMLYINHAISGFSFISDERNCTYQIDFCRYG</sequence>
<dbReference type="InterPro" id="IPR028994">
    <property type="entry name" value="Integrin_alpha_N"/>
</dbReference>
<organism evidence="2 3">
    <name type="scientific">Candidatus Magnetoglobus multicellularis str. Araruama</name>
    <dbReference type="NCBI Taxonomy" id="890399"/>
    <lineage>
        <taxon>Bacteria</taxon>
        <taxon>Pseudomonadati</taxon>
        <taxon>Thermodesulfobacteriota</taxon>
        <taxon>Desulfobacteria</taxon>
        <taxon>Desulfobacterales</taxon>
        <taxon>Desulfobacteraceae</taxon>
        <taxon>Candidatus Magnetoglobus</taxon>
    </lineage>
</organism>
<dbReference type="InterPro" id="IPR013517">
    <property type="entry name" value="FG-GAP"/>
</dbReference>
<dbReference type="SUPFAM" id="SSF69318">
    <property type="entry name" value="Integrin alpha N-terminal domain"/>
    <property type="match status" value="1"/>
</dbReference>
<comment type="caution">
    <text evidence="2">The sequence shown here is derived from an EMBL/GenBank/DDBJ whole genome shotgun (WGS) entry which is preliminary data.</text>
</comment>
<evidence type="ECO:0000313" key="3">
    <source>
        <dbReference type="Proteomes" id="UP000189670"/>
    </source>
</evidence>
<dbReference type="PANTHER" id="PTHR44103:SF1">
    <property type="entry name" value="PROPROTEIN CONVERTASE P"/>
    <property type="match status" value="1"/>
</dbReference>
<gene>
    <name evidence="2" type="ORF">OMM_05198</name>
</gene>
<dbReference type="Proteomes" id="UP000189670">
    <property type="component" value="Unassembled WGS sequence"/>
</dbReference>
<evidence type="ECO:0000313" key="2">
    <source>
        <dbReference type="EMBL" id="ETR67323.1"/>
    </source>
</evidence>
<protein>
    <submittedName>
        <fullName evidence="2">FG-GAP repeat-containing protein</fullName>
    </submittedName>
</protein>
<name>A0A1V1NXN3_9BACT</name>
<evidence type="ECO:0000256" key="1">
    <source>
        <dbReference type="ARBA" id="ARBA00022729"/>
    </source>
</evidence>
<dbReference type="EMBL" id="ATBP01001443">
    <property type="protein sequence ID" value="ETR67323.1"/>
    <property type="molecule type" value="Genomic_DNA"/>
</dbReference>
<dbReference type="Gene3D" id="2.130.10.130">
    <property type="entry name" value="Integrin alpha, N-terminal"/>
    <property type="match status" value="2"/>
</dbReference>
<keyword evidence="1" id="KW-0732">Signal</keyword>
<proteinExistence type="predicted"/>
<dbReference type="PANTHER" id="PTHR44103">
    <property type="entry name" value="PROPROTEIN CONVERTASE P"/>
    <property type="match status" value="1"/>
</dbReference>